<gene>
    <name evidence="3" type="ORF">UY3_04134</name>
</gene>
<evidence type="ECO:0000313" key="4">
    <source>
        <dbReference type="Proteomes" id="UP000031443"/>
    </source>
</evidence>
<reference evidence="4" key="1">
    <citation type="journal article" date="2013" name="Nat. Genet.">
        <title>The draft genomes of soft-shell turtle and green sea turtle yield insights into the development and evolution of the turtle-specific body plan.</title>
        <authorList>
            <person name="Wang Z."/>
            <person name="Pascual-Anaya J."/>
            <person name="Zadissa A."/>
            <person name="Li W."/>
            <person name="Niimura Y."/>
            <person name="Huang Z."/>
            <person name="Li C."/>
            <person name="White S."/>
            <person name="Xiong Z."/>
            <person name="Fang D."/>
            <person name="Wang B."/>
            <person name="Ming Y."/>
            <person name="Chen Y."/>
            <person name="Zheng Y."/>
            <person name="Kuraku S."/>
            <person name="Pignatelli M."/>
            <person name="Herrero J."/>
            <person name="Beal K."/>
            <person name="Nozawa M."/>
            <person name="Li Q."/>
            <person name="Wang J."/>
            <person name="Zhang H."/>
            <person name="Yu L."/>
            <person name="Shigenobu S."/>
            <person name="Wang J."/>
            <person name="Liu J."/>
            <person name="Flicek P."/>
            <person name="Searle S."/>
            <person name="Wang J."/>
            <person name="Kuratani S."/>
            <person name="Yin Y."/>
            <person name="Aken B."/>
            <person name="Zhang G."/>
            <person name="Irie N."/>
        </authorList>
    </citation>
    <scope>NUCLEOTIDE SEQUENCE [LARGE SCALE GENOMIC DNA]</scope>
</reference>
<name>M7C2M0_CHEMY</name>
<dbReference type="STRING" id="8469.M7C2M0"/>
<feature type="transmembrane region" description="Helical" evidence="1">
    <location>
        <begin position="200"/>
        <end position="220"/>
    </location>
</feature>
<dbReference type="Proteomes" id="UP000031443">
    <property type="component" value="Unassembled WGS sequence"/>
</dbReference>
<dbReference type="InterPro" id="IPR017853">
    <property type="entry name" value="GH"/>
</dbReference>
<evidence type="ECO:0000256" key="1">
    <source>
        <dbReference type="SAM" id="Phobius"/>
    </source>
</evidence>
<keyword evidence="1" id="KW-0472">Membrane</keyword>
<proteinExistence type="predicted"/>
<evidence type="ECO:0000259" key="2">
    <source>
        <dbReference type="Pfam" id="PF21365"/>
    </source>
</evidence>
<dbReference type="eggNOG" id="KOG1065">
    <property type="taxonomic scope" value="Eukaryota"/>
</dbReference>
<protein>
    <submittedName>
        <fullName evidence="3">SITS-binding protein</fullName>
    </submittedName>
</protein>
<accession>M7C2M0</accession>
<dbReference type="PANTHER" id="PTHR43053">
    <property type="entry name" value="GLYCOSIDASE FAMILY 31"/>
    <property type="match status" value="1"/>
</dbReference>
<dbReference type="InterPro" id="IPR048395">
    <property type="entry name" value="Glyco_hydro_31_C"/>
</dbReference>
<keyword evidence="4" id="KW-1185">Reference proteome</keyword>
<dbReference type="AlphaFoldDB" id="M7C2M0"/>
<organism evidence="3 4">
    <name type="scientific">Chelonia mydas</name>
    <name type="common">Green sea-turtle</name>
    <name type="synonym">Chelonia agassizi</name>
    <dbReference type="NCBI Taxonomy" id="8469"/>
    <lineage>
        <taxon>Eukaryota</taxon>
        <taxon>Metazoa</taxon>
        <taxon>Chordata</taxon>
        <taxon>Craniata</taxon>
        <taxon>Vertebrata</taxon>
        <taxon>Euteleostomi</taxon>
        <taxon>Archelosauria</taxon>
        <taxon>Testudinata</taxon>
        <taxon>Testudines</taxon>
        <taxon>Cryptodira</taxon>
        <taxon>Durocryptodira</taxon>
        <taxon>Americhelydia</taxon>
        <taxon>Chelonioidea</taxon>
        <taxon>Cheloniidae</taxon>
        <taxon>Chelonia</taxon>
    </lineage>
</organism>
<feature type="domain" description="Glycosyl hydrolase family 31 C-terminal" evidence="2">
    <location>
        <begin position="709"/>
        <end position="745"/>
    </location>
</feature>
<dbReference type="SUPFAM" id="SSF51445">
    <property type="entry name" value="(Trans)glycosidases"/>
    <property type="match status" value="1"/>
</dbReference>
<sequence>MVSCEDGENLSKALKHPFYEISTRDSYEETVMVFNTLYNELMRQGHFSPGSFKRRAVSKLMEKIPKIHANSTLNSGGRSLSFNSFRDYIPEGANGVQCSPSRVSPRILEGQAKYIRVLINVWSENAVLYGFSRSTGNIQLYRDVLERLAQEGIHWTPALGYEQCCGSRVGPRILAIRNQSPIPEVTWDSGLKEMNETWKGAIACLGVAVFFVMTIGIIYWQVVDQPNKNWILRGNTSGLIWERRSLSLVLQTLSEEKTLVEINVGNFPDMEQPFVKNLCWLNKTEFCYTWDATADLEISLEAGPSAGTECYRINWTPLHCKVTLKDCFSMTNVSWYGGASIRAQRWPLNKVNTKSQPFVISNLTKNPTGYGSVLEKYFLGSTGVTVTVAPDVPISLSVESNRHFCLESPSSISMFPLQYMVCISQNITSAHQEVGSQLSEQERRLPNTDILGLPIWRHYKAADSAAKMERGLRSFFNRLKRHHLGEGLIALNEHSTMLLSNATPLLTKWKGQFSVRLNVTNDAARNWYMDRVSLLWQRLGAQYVTFEGAEGNTFAEQTVQPPKELEGDKYIGIFALMAATLGNSTIISAVTRSNHLPLFIQMTPLQSDWSYAGLKGIIPSVLHYSLLGYNFFIPDAVGGTLANEFLTEEELYIRWLQIVTFLPVMSFSTPPWVCCDEWVLNLTRQYIQRHQDFVVPLIVKFSKEWLSWGYPIFRPLWWLSPNDPVTFTIDDEFLIGDEDFLACPYPTYHFPFSIKT</sequence>
<evidence type="ECO:0000313" key="3">
    <source>
        <dbReference type="EMBL" id="EMP38653.1"/>
    </source>
</evidence>
<dbReference type="EMBL" id="KB518694">
    <property type="protein sequence ID" value="EMP38653.1"/>
    <property type="molecule type" value="Genomic_DNA"/>
</dbReference>
<keyword evidence="1" id="KW-0812">Transmembrane</keyword>
<dbReference type="Gene3D" id="3.20.20.80">
    <property type="entry name" value="Glycosidases"/>
    <property type="match status" value="1"/>
</dbReference>
<dbReference type="Pfam" id="PF21365">
    <property type="entry name" value="Glyco_hydro_31_3rd"/>
    <property type="match status" value="1"/>
</dbReference>
<dbReference type="PANTHER" id="PTHR43053:SF6">
    <property type="entry name" value="SITS-BINDING PROTEIN"/>
    <property type="match status" value="1"/>
</dbReference>
<keyword evidence="1" id="KW-1133">Transmembrane helix</keyword>
<dbReference type="InterPro" id="IPR050985">
    <property type="entry name" value="Alpha-glycosidase_related"/>
</dbReference>